<evidence type="ECO:0000256" key="1">
    <source>
        <dbReference type="SAM" id="Phobius"/>
    </source>
</evidence>
<keyword evidence="2" id="KW-0378">Hydrolase</keyword>
<comment type="caution">
    <text evidence="2">The sequence shown here is derived from an EMBL/GenBank/DDBJ whole genome shotgun (WGS) entry which is preliminary data.</text>
</comment>
<name>A0A811T205_9EURY</name>
<keyword evidence="1" id="KW-0472">Membrane</keyword>
<dbReference type="AlphaFoldDB" id="A0A811T205"/>
<feature type="transmembrane region" description="Helical" evidence="1">
    <location>
        <begin position="127"/>
        <end position="145"/>
    </location>
</feature>
<feature type="transmembrane region" description="Helical" evidence="1">
    <location>
        <begin position="25"/>
        <end position="42"/>
    </location>
</feature>
<keyword evidence="1" id="KW-0812">Transmembrane</keyword>
<evidence type="ECO:0000313" key="3">
    <source>
        <dbReference type="Proteomes" id="UP000610373"/>
    </source>
</evidence>
<feature type="transmembrane region" description="Helical" evidence="1">
    <location>
        <begin position="79"/>
        <end position="106"/>
    </location>
</feature>
<dbReference type="Proteomes" id="UP000610373">
    <property type="component" value="Unassembled WGS sequence"/>
</dbReference>
<dbReference type="GO" id="GO:0016787">
    <property type="term" value="F:hydrolase activity"/>
    <property type="evidence" value="ECO:0007669"/>
    <property type="project" value="UniProtKB-KW"/>
</dbReference>
<feature type="transmembrane region" description="Helical" evidence="1">
    <location>
        <begin position="54"/>
        <end position="73"/>
    </location>
</feature>
<dbReference type="InterPro" id="IPR007404">
    <property type="entry name" value="YdjM-like"/>
</dbReference>
<organism evidence="2 3">
    <name type="scientific">Candidatus Argoarchaeum ethanivorans</name>
    <dbReference type="NCBI Taxonomy" id="2608793"/>
    <lineage>
        <taxon>Archaea</taxon>
        <taxon>Methanobacteriati</taxon>
        <taxon>Methanobacteriota</taxon>
        <taxon>Stenosarchaea group</taxon>
        <taxon>Methanomicrobia</taxon>
        <taxon>Methanosarcinales</taxon>
        <taxon>Methanosarcinales incertae sedis</taxon>
        <taxon>GOM Arc I cluster</taxon>
        <taxon>Candidatus Argoarchaeum</taxon>
    </lineage>
</organism>
<keyword evidence="1" id="KW-1133">Transmembrane helix</keyword>
<reference evidence="2" key="1">
    <citation type="submission" date="2020-10" db="EMBL/GenBank/DDBJ databases">
        <authorList>
            <person name="Hahn C.J."/>
            <person name="Laso-Perez R."/>
            <person name="Vulcano F."/>
            <person name="Vaziourakis K.-M."/>
            <person name="Stokke R."/>
            <person name="Steen I.H."/>
            <person name="Teske A."/>
            <person name="Boetius A."/>
            <person name="Liebeke M."/>
            <person name="Amann R."/>
            <person name="Knittel K."/>
        </authorList>
    </citation>
    <scope>NUCLEOTIDE SEQUENCE</scope>
    <source>
        <strain evidence="2">Gfbio:e3339647-f889-4370-9287-4fb5cb688e4c:AG392O15_GoMArc1</strain>
    </source>
</reference>
<evidence type="ECO:0000313" key="2">
    <source>
        <dbReference type="EMBL" id="CAD6491246.1"/>
    </source>
</evidence>
<proteinExistence type="predicted"/>
<dbReference type="EMBL" id="CAJHIO010000003">
    <property type="protein sequence ID" value="CAD6491246.1"/>
    <property type="molecule type" value="Genomic_DNA"/>
</dbReference>
<dbReference type="Pfam" id="PF04307">
    <property type="entry name" value="YdjM"/>
    <property type="match status" value="1"/>
</dbReference>
<gene>
    <name evidence="2" type="ORF">CHKLHMKO_00099</name>
</gene>
<protein>
    <submittedName>
        <fullName evidence="2">LexA-binding, inner membrane-associated putativehydrolase</fullName>
    </submittedName>
</protein>
<sequence length="146" mass="15965">MKRLTHAACGILLASIMTRLTLQDISISILCWAVIWSVISDVDVHIPMMKHRGITHTLIFALFSGAMVIVFGKTPSTEFYAALAVFCVILHILVDSLTPSGVALWAPFSTKKVRFPIIGGKIRYDDWAANISIQIIAIIAAIIISS</sequence>
<accession>A0A811T205</accession>